<keyword evidence="1" id="KW-1133">Transmembrane helix</keyword>
<dbReference type="AlphaFoldDB" id="A0A2H4YPW4"/>
<accession>A0A2H4YPW4</accession>
<feature type="transmembrane region" description="Helical" evidence="1">
    <location>
        <begin position="36"/>
        <end position="58"/>
    </location>
</feature>
<geneLocation type="plasmid" evidence="2">
    <name>pSNE1-2010K-2159</name>
</geneLocation>
<dbReference type="EMBL" id="CP025255">
    <property type="protein sequence ID" value="AUF34884.1"/>
    <property type="molecule type" value="Genomic_DNA"/>
</dbReference>
<evidence type="ECO:0000313" key="2">
    <source>
        <dbReference type="EMBL" id="AUF34884.1"/>
    </source>
</evidence>
<feature type="transmembrane region" description="Helical" evidence="1">
    <location>
        <begin position="7"/>
        <end position="24"/>
    </location>
</feature>
<keyword evidence="1" id="KW-0472">Membrane</keyword>
<keyword evidence="1" id="KW-0812">Transmembrane</keyword>
<protein>
    <recommendedName>
        <fullName evidence="3">Pili assembly chaperone</fullName>
    </recommendedName>
</protein>
<gene>
    <name evidence="2" type="ORF">AW90_50285</name>
</gene>
<evidence type="ECO:0000256" key="1">
    <source>
        <dbReference type="SAM" id="Phobius"/>
    </source>
</evidence>
<proteinExistence type="predicted"/>
<reference evidence="2" key="1">
    <citation type="journal article" date="2016" name="Genome Announc.">
        <title>Chromosome and Plasmids of the Tick-Borne Relapsing Fever Agent Borrelia hermsii.</title>
        <authorList>
            <person name="Barbour A.G."/>
        </authorList>
    </citation>
    <scope>NUCLEOTIDE SEQUENCE</scope>
    <source>
        <strain evidence="2">CDC 2010K-2159</strain>
        <plasmid evidence="2">pSNE1-2010K-2159</plasmid>
    </source>
</reference>
<evidence type="ECO:0008006" key="3">
    <source>
        <dbReference type="Google" id="ProtNLM"/>
    </source>
</evidence>
<keyword evidence="2" id="KW-0614">Plasmid</keyword>
<organism evidence="2">
    <name type="scientific">Salmonella enterica subsp. enterica serovar Newport str. CDC 2010K-2159</name>
    <dbReference type="NCBI Taxonomy" id="1454627"/>
    <lineage>
        <taxon>Bacteria</taxon>
        <taxon>Pseudomonadati</taxon>
        <taxon>Pseudomonadota</taxon>
        <taxon>Gammaproteobacteria</taxon>
        <taxon>Enterobacterales</taxon>
        <taxon>Enterobacteriaceae</taxon>
        <taxon>Salmonella</taxon>
    </lineage>
</organism>
<sequence length="192" mass="22380">MQKKHIPFCIWIIWNLIWLCFYYPVLRYSYFYSEYTGSVCLSSVIFIVAGTCLAPLTFRAGLKIMRRISDNPFSFFIKKAGKKDRCIIHLSPYADTRTHEEISKHWSILIELISNAMTHHETVIMQSHLLTPARIKKLKNKLESHGVFTSFKVYRRKTTINEKLSVPLIYLLLHWSLPLLPSESSTVIISAK</sequence>
<reference evidence="2" key="2">
    <citation type="submission" date="2017-12" db="EMBL/GenBank/DDBJ databases">
        <authorList>
            <person name="Hurst M.R.H."/>
        </authorList>
    </citation>
    <scope>NUCLEOTIDE SEQUENCE</scope>
    <source>
        <strain evidence="2">CDC 2010K-2159</strain>
        <plasmid evidence="2">pSNE1-2010K-2159</plasmid>
    </source>
</reference>
<name>A0A2H4YPW4_SALNE</name>